<feature type="transmembrane region" description="Helical" evidence="2">
    <location>
        <begin position="133"/>
        <end position="150"/>
    </location>
</feature>
<evidence type="ECO:0000256" key="2">
    <source>
        <dbReference type="SAM" id="Phobius"/>
    </source>
</evidence>
<evidence type="ECO:0000313" key="3">
    <source>
        <dbReference type="EMBL" id="WVZ92159.1"/>
    </source>
</evidence>
<evidence type="ECO:0000313" key="4">
    <source>
        <dbReference type="Proteomes" id="UP001341281"/>
    </source>
</evidence>
<dbReference type="Gene3D" id="1.25.10.10">
    <property type="entry name" value="Leucine-rich Repeat Variant"/>
    <property type="match status" value="2"/>
</dbReference>
<keyword evidence="2" id="KW-0812">Transmembrane</keyword>
<feature type="region of interest" description="Disordered" evidence="1">
    <location>
        <begin position="486"/>
        <end position="508"/>
    </location>
</feature>
<feature type="transmembrane region" description="Helical" evidence="2">
    <location>
        <begin position="44"/>
        <end position="68"/>
    </location>
</feature>
<protein>
    <recommendedName>
        <fullName evidence="5">BLE2 protein</fullName>
    </recommendedName>
</protein>
<feature type="transmembrane region" description="Helical" evidence="2">
    <location>
        <begin position="170"/>
        <end position="189"/>
    </location>
</feature>
<proteinExistence type="predicted"/>
<accession>A0AAQ3UGM5</accession>
<organism evidence="3 4">
    <name type="scientific">Paspalum notatum var. saurae</name>
    <dbReference type="NCBI Taxonomy" id="547442"/>
    <lineage>
        <taxon>Eukaryota</taxon>
        <taxon>Viridiplantae</taxon>
        <taxon>Streptophyta</taxon>
        <taxon>Embryophyta</taxon>
        <taxon>Tracheophyta</taxon>
        <taxon>Spermatophyta</taxon>
        <taxon>Magnoliopsida</taxon>
        <taxon>Liliopsida</taxon>
        <taxon>Poales</taxon>
        <taxon>Poaceae</taxon>
        <taxon>PACMAD clade</taxon>
        <taxon>Panicoideae</taxon>
        <taxon>Andropogonodae</taxon>
        <taxon>Paspaleae</taxon>
        <taxon>Paspalinae</taxon>
        <taxon>Paspalum</taxon>
    </lineage>
</organism>
<dbReference type="Proteomes" id="UP001341281">
    <property type="component" value="Chromosome 09"/>
</dbReference>
<feature type="non-terminal residue" evidence="3">
    <location>
        <position position="1"/>
    </location>
</feature>
<dbReference type="EMBL" id="CP144753">
    <property type="protein sequence ID" value="WVZ92159.1"/>
    <property type="molecule type" value="Genomic_DNA"/>
</dbReference>
<evidence type="ECO:0000256" key="1">
    <source>
        <dbReference type="SAM" id="MobiDB-lite"/>
    </source>
</evidence>
<evidence type="ECO:0008006" key="5">
    <source>
        <dbReference type="Google" id="ProtNLM"/>
    </source>
</evidence>
<dbReference type="PANTHER" id="PTHR33115:SF43">
    <property type="entry name" value="BLE2 PROTEIN"/>
    <property type="match status" value="1"/>
</dbReference>
<feature type="transmembrane region" description="Helical" evidence="2">
    <location>
        <begin position="80"/>
        <end position="96"/>
    </location>
</feature>
<feature type="transmembrane region" description="Helical" evidence="2">
    <location>
        <begin position="201"/>
        <end position="223"/>
    </location>
</feature>
<dbReference type="InterPro" id="IPR016024">
    <property type="entry name" value="ARM-type_fold"/>
</dbReference>
<reference evidence="3 4" key="1">
    <citation type="submission" date="2024-02" db="EMBL/GenBank/DDBJ databases">
        <title>High-quality chromosome-scale genome assembly of Pensacola bahiagrass (Paspalum notatum Flugge var. saurae).</title>
        <authorList>
            <person name="Vega J.M."/>
            <person name="Podio M."/>
            <person name="Orjuela J."/>
            <person name="Siena L.A."/>
            <person name="Pessino S.C."/>
            <person name="Combes M.C."/>
            <person name="Mariac C."/>
            <person name="Albertini E."/>
            <person name="Pupilli F."/>
            <person name="Ortiz J.P.A."/>
            <person name="Leblanc O."/>
        </authorList>
    </citation>
    <scope>NUCLEOTIDE SEQUENCE [LARGE SCALE GENOMIC DNA]</scope>
    <source>
        <strain evidence="3">R1</strain>
        <tissue evidence="3">Leaf</tissue>
    </source>
</reference>
<keyword evidence="4" id="KW-1185">Reference proteome</keyword>
<feature type="transmembrane region" description="Helical" evidence="2">
    <location>
        <begin position="296"/>
        <end position="319"/>
    </location>
</feature>
<dbReference type="AlphaFoldDB" id="A0AAQ3UGM5"/>
<feature type="transmembrane region" description="Helical" evidence="2">
    <location>
        <begin position="229"/>
        <end position="248"/>
    </location>
</feature>
<sequence>MATPAASAGATEVSVQMPAASADAAAGCSKLQQRERALNRFVRVVAFGEWAGDAFGALAFVWATGVLLGGFCSDLHPRDFWFAAVIVFIEAFRIFSRNYRVDSQWLFGTTKSLRWINVSFARMLGQPQEGNEVVLVMVLALAFGSVVAVWPPALSIGNHQNHQVVTPSSFISAFTLVVLSFGSLQSPAAAKNLFVGCWIDVILHILFLWYFVLITPVFVFQVLFEDPRLSTFLTAGITSVLLVAVLLIENLQIPAAAAEVLLSSWRLHNLLSADHYPLQNENDSVSRNLVPAIKAFYVLALCQGSLYIAASILGLFSFFPRRLLVFQSRFNGQQQQGAKAIDLYYEHAYTTCMETGLFAARKKMGLAHFAVDNLGSNSDEKRLAGVLVLGNLLRQREADYPNQDMRSRIIMSDKKLSKLVGMLGWVDVRYRDIRLTAAHVIANLADSLTIAEVPGVLKSVSSLLDAYNQPARNEKGRQHEETLVQTASGNGGNAGSQHADEQLENTQDNNGGYCGYRMKQRWSILAEELPLTHQESLPILGMVILERLAYDPHNCAEIVGATYLISKIIRLINYSEESESSSVVYPSLNFVRRLAITGENIGASLRQELSKNPFLLNNLECVLEDSRSSPEVMNLVIDILDKLALDENGRKQIGTSKETICKLMHTFIGWDEATNTYCYNQTTLRMAAGEALANLTIESPEICLAILEEPGYELIRDLKNMLSEDEYRYVAASLLQNFCAHSDDKLRLQGAGHHLSAAFPIVSPSIGTKRILTNWQVMENIMSAGGKQLEPLIGLIPKICDVIQEPSVLELQLQTNGSRLVQKLVDTLNSNRKPNPEYPRMRRAVVELLISVLESCPHYAPIIGGGMMEALTKVERTPSEVEKYRVFYGNIGIVPDSGPPLTALVAKAK</sequence>
<dbReference type="PANTHER" id="PTHR33115">
    <property type="entry name" value="ARM REPEAT SUPERFAMILY PROTEIN"/>
    <property type="match status" value="1"/>
</dbReference>
<keyword evidence="2" id="KW-0472">Membrane</keyword>
<dbReference type="InterPro" id="IPR011989">
    <property type="entry name" value="ARM-like"/>
</dbReference>
<keyword evidence="2" id="KW-1133">Transmembrane helix</keyword>
<name>A0AAQ3UGM5_PASNO</name>
<gene>
    <name evidence="3" type="ORF">U9M48_038246</name>
</gene>
<dbReference type="SUPFAM" id="SSF48371">
    <property type="entry name" value="ARM repeat"/>
    <property type="match status" value="1"/>
</dbReference>